<sequence>MKIGIVCYPGYGGSGVVAAELGKALGQKGVEVHFICFERPFRLEGILPGVYYHEVEPVDYPLFKFPLYYLPLAGKIIEVVRTYQIDLIHTHYAIPHTVAALTAKEILSSEGKDIKVITTIHGTDVTLVGQRRELFDVTRWSILKSDGVTAVSEYLKNVTCDIFAVSPETIEVIYNFVDLDEYQPKKEESLKEKLGVSEKQKVITHISNFRPVKRALDVLEIFSVVQTEIDTVLVYVGEGPDTGRVLDEVQKKKLANKVKFLGKMPKVIDVLSISDVLLITSETESFGLVALEAMAMEVPVVAYRVGGLPEVVVDGKTGYLVDYLDREKAAEAVVKLLKEPGLKRDFGRWGRIRAKERFSKEKQVLNYLNYYEKILNGL</sequence>
<dbReference type="GO" id="GO:0071793">
    <property type="term" value="P:bacillithiol biosynthetic process"/>
    <property type="evidence" value="ECO:0007669"/>
    <property type="project" value="InterPro"/>
</dbReference>
<dbReference type="NCBIfam" id="TIGR03999">
    <property type="entry name" value="thiol_BshA"/>
    <property type="match status" value="1"/>
</dbReference>
<dbReference type="STRING" id="661089.ciss_22190"/>
<name>A0A1L8D506_9THEO</name>
<evidence type="ECO:0000313" key="3">
    <source>
        <dbReference type="EMBL" id="GAV26286.1"/>
    </source>
</evidence>
<organism evidence="3 4">
    <name type="scientific">Carboxydothermus islandicus</name>
    <dbReference type="NCBI Taxonomy" id="661089"/>
    <lineage>
        <taxon>Bacteria</taxon>
        <taxon>Bacillati</taxon>
        <taxon>Bacillota</taxon>
        <taxon>Clostridia</taxon>
        <taxon>Thermoanaerobacterales</taxon>
        <taxon>Thermoanaerobacteraceae</taxon>
        <taxon>Carboxydothermus</taxon>
    </lineage>
</organism>
<dbReference type="PANTHER" id="PTHR12526">
    <property type="entry name" value="GLYCOSYLTRANSFERASE"/>
    <property type="match status" value="1"/>
</dbReference>
<dbReference type="PANTHER" id="PTHR12526:SF599">
    <property type="entry name" value="N-ACETYL-ALPHA-D-GLUCOSAMINYL L-MALATE SYNTHASE"/>
    <property type="match status" value="1"/>
</dbReference>
<dbReference type="InterPro" id="IPR023881">
    <property type="entry name" value="Thiol_BshA"/>
</dbReference>
<evidence type="ECO:0000259" key="2">
    <source>
        <dbReference type="Pfam" id="PF13439"/>
    </source>
</evidence>
<evidence type="ECO:0000259" key="1">
    <source>
        <dbReference type="Pfam" id="PF00534"/>
    </source>
</evidence>
<accession>A0A1L8D506</accession>
<gene>
    <name evidence="3" type="ORF">ciss_22190</name>
</gene>
<feature type="domain" description="Glycosyltransferase subfamily 4-like N-terminal" evidence="2">
    <location>
        <begin position="11"/>
        <end position="180"/>
    </location>
</feature>
<dbReference type="Gene3D" id="3.40.50.2000">
    <property type="entry name" value="Glycogen Phosphorylase B"/>
    <property type="match status" value="2"/>
</dbReference>
<dbReference type="Pfam" id="PF13439">
    <property type="entry name" value="Glyco_transf_4"/>
    <property type="match status" value="1"/>
</dbReference>
<proteinExistence type="predicted"/>
<dbReference type="SUPFAM" id="SSF53756">
    <property type="entry name" value="UDP-Glycosyltransferase/glycogen phosphorylase"/>
    <property type="match status" value="1"/>
</dbReference>
<feature type="domain" description="Glycosyl transferase family 1" evidence="1">
    <location>
        <begin position="188"/>
        <end position="351"/>
    </location>
</feature>
<dbReference type="InterPro" id="IPR028098">
    <property type="entry name" value="Glyco_trans_4-like_N"/>
</dbReference>
<dbReference type="Pfam" id="PF00534">
    <property type="entry name" value="Glycos_transf_1"/>
    <property type="match status" value="1"/>
</dbReference>
<reference evidence="4" key="1">
    <citation type="submission" date="2016-12" db="EMBL/GenBank/DDBJ databases">
        <title>Draft Genome Sequences od Carboxydothermus pertinax and islandicus, Hydrogenogenic Carboxydotrophic Bacteria.</title>
        <authorList>
            <person name="Fukuyama Y."/>
            <person name="Ohmae K."/>
            <person name="Yoneda Y."/>
            <person name="Yoshida T."/>
            <person name="Sako Y."/>
        </authorList>
    </citation>
    <scope>NUCLEOTIDE SEQUENCE [LARGE SCALE GENOMIC DNA]</scope>
    <source>
        <strain evidence="4">SET</strain>
    </source>
</reference>
<dbReference type="GO" id="GO:0016757">
    <property type="term" value="F:glycosyltransferase activity"/>
    <property type="evidence" value="ECO:0007669"/>
    <property type="project" value="InterPro"/>
</dbReference>
<dbReference type="EMBL" id="BDJL01000132">
    <property type="protein sequence ID" value="GAV26286.1"/>
    <property type="molecule type" value="Genomic_DNA"/>
</dbReference>
<dbReference type="OrthoDB" id="9795068at2"/>
<dbReference type="RefSeq" id="WP_075866452.1">
    <property type="nucleotide sequence ID" value="NZ_BDJL01000132.1"/>
</dbReference>
<keyword evidence="4" id="KW-1185">Reference proteome</keyword>
<dbReference type="InterPro" id="IPR001296">
    <property type="entry name" value="Glyco_trans_1"/>
</dbReference>
<dbReference type="AlphaFoldDB" id="A0A1L8D506"/>
<dbReference type="Proteomes" id="UP000187338">
    <property type="component" value="Unassembled WGS sequence"/>
</dbReference>
<evidence type="ECO:0000313" key="4">
    <source>
        <dbReference type="Proteomes" id="UP000187338"/>
    </source>
</evidence>
<protein>
    <submittedName>
        <fullName evidence="3">N-acetyl-alpha-D-glucosaminyl L-malate synthase BshA</fullName>
    </submittedName>
</protein>
<comment type="caution">
    <text evidence="3">The sequence shown here is derived from an EMBL/GenBank/DDBJ whole genome shotgun (WGS) entry which is preliminary data.</text>
</comment>